<reference evidence="1" key="1">
    <citation type="submission" date="2021-04" db="EMBL/GenBank/DDBJ databases">
        <title>Pseudaminobacter soli sp. nov., isolated from paddy soil contaminated by heavy metals.</title>
        <authorList>
            <person name="Zhang K."/>
        </authorList>
    </citation>
    <scope>NUCLEOTIDE SEQUENCE</scope>
    <source>
        <strain evidence="1">19-2017</strain>
    </source>
</reference>
<comment type="caution">
    <text evidence="1">The sequence shown here is derived from an EMBL/GenBank/DDBJ whole genome shotgun (WGS) entry which is preliminary data.</text>
</comment>
<dbReference type="Proteomes" id="UP000680348">
    <property type="component" value="Unassembled WGS sequence"/>
</dbReference>
<dbReference type="EMBL" id="JAGWCR010000030">
    <property type="protein sequence ID" value="MBS3652554.1"/>
    <property type="molecule type" value="Genomic_DNA"/>
</dbReference>
<organism evidence="1 2">
    <name type="scientific">Pseudaminobacter soli</name>
    <name type="common">ex Zhang et al. 2022</name>
    <dbReference type="NCBI Taxonomy" id="2831468"/>
    <lineage>
        <taxon>Bacteria</taxon>
        <taxon>Pseudomonadati</taxon>
        <taxon>Pseudomonadota</taxon>
        <taxon>Alphaproteobacteria</taxon>
        <taxon>Hyphomicrobiales</taxon>
        <taxon>Phyllobacteriaceae</taxon>
        <taxon>Pseudaminobacter</taxon>
    </lineage>
</organism>
<dbReference type="AlphaFoldDB" id="A0A942E2D5"/>
<evidence type="ECO:0000313" key="2">
    <source>
        <dbReference type="Proteomes" id="UP000680348"/>
    </source>
</evidence>
<dbReference type="RefSeq" id="WP_188258103.1">
    <property type="nucleotide sequence ID" value="NZ_JABVCF010000030.1"/>
</dbReference>
<evidence type="ECO:0000313" key="1">
    <source>
        <dbReference type="EMBL" id="MBS3652554.1"/>
    </source>
</evidence>
<accession>A0A942E2D5</accession>
<name>A0A942E2D5_9HYPH</name>
<gene>
    <name evidence="1" type="ORF">KEU06_28650</name>
</gene>
<sequence length="124" mass="14279">MEERLVGGQQLGFVRLGQMGKGLRVQFGWWPRNQRLARQIDELLRLGDQRQGSPLRRSAVVCLERPNEFALEASGLRIDTPTERFWPRHWGRLARDVIRQGEAKLEAIGAALNVFHTAHQLWSL</sequence>
<proteinExistence type="predicted"/>
<protein>
    <submittedName>
        <fullName evidence="1">Uncharacterized protein</fullName>
    </submittedName>
</protein>
<keyword evidence="2" id="KW-1185">Reference proteome</keyword>